<evidence type="ECO:0000313" key="8">
    <source>
        <dbReference type="Proteomes" id="UP000462014"/>
    </source>
</evidence>
<dbReference type="PANTHER" id="PTHR33146:SF26">
    <property type="entry name" value="ENDONUCLEASE 4"/>
    <property type="match status" value="1"/>
</dbReference>
<comment type="caution">
    <text evidence="7">The sequence shown here is derived from an EMBL/GenBank/DDBJ whole genome shotgun (WGS) entry which is preliminary data.</text>
</comment>
<dbReference type="GO" id="GO:0046872">
    <property type="term" value="F:metal ion binding"/>
    <property type="evidence" value="ECO:0007669"/>
    <property type="project" value="UniProtKB-KW"/>
</dbReference>
<evidence type="ECO:0000313" key="7">
    <source>
        <dbReference type="EMBL" id="MVN20150.1"/>
    </source>
</evidence>
<keyword evidence="3" id="KW-0255">Endonuclease</keyword>
<sequence length="264" mass="30544">MKKNKLSMLLLGILFSYLPLQSMAWGMLGHRVVGQIADSYLTKKARKNIELILGGESVAMASTWGDFIKADPAYNYLSPWHYIDFDKPYSYPEMQAFLKQDTAVDAYTKLNLIIAQLKNKNLEQDKKLLYLRMLIHIVGDVHQPMHTAHTEDKGGNDVKLFWFNKPTNLHALWDSEMIDDEQLSYTEYANWINRSTKEQRDALQHDNISKWLYESSQISEKLYAELKPNVHLSYRYTFDHIAIANQQLLKGGIRLAGILNQLFG</sequence>
<proteinExistence type="predicted"/>
<dbReference type="GO" id="GO:0004519">
    <property type="term" value="F:endonuclease activity"/>
    <property type="evidence" value="ECO:0007669"/>
    <property type="project" value="UniProtKB-KW"/>
</dbReference>
<name>A0A7K1SSS2_9SPHI</name>
<organism evidence="7 8">
    <name type="scientific">Mucilaginibacter arboris</name>
    <dbReference type="NCBI Taxonomy" id="2682090"/>
    <lineage>
        <taxon>Bacteria</taxon>
        <taxon>Pseudomonadati</taxon>
        <taxon>Bacteroidota</taxon>
        <taxon>Sphingobacteriia</taxon>
        <taxon>Sphingobacteriales</taxon>
        <taxon>Sphingobacteriaceae</taxon>
        <taxon>Mucilaginibacter</taxon>
    </lineage>
</organism>
<dbReference type="RefSeq" id="WP_157563236.1">
    <property type="nucleotide sequence ID" value="NZ_WPIK01000001.1"/>
</dbReference>
<dbReference type="SUPFAM" id="SSF48537">
    <property type="entry name" value="Phospholipase C/P1 nuclease"/>
    <property type="match status" value="1"/>
</dbReference>
<gene>
    <name evidence="7" type="ORF">GO621_01200</name>
</gene>
<dbReference type="CDD" id="cd11010">
    <property type="entry name" value="S1-P1_nuclease"/>
    <property type="match status" value="1"/>
</dbReference>
<accession>A0A7K1SSS2</accession>
<evidence type="ECO:0000256" key="2">
    <source>
        <dbReference type="ARBA" id="ARBA00022723"/>
    </source>
</evidence>
<dbReference type="Gene3D" id="1.10.575.10">
    <property type="entry name" value="P1 Nuclease"/>
    <property type="match status" value="1"/>
</dbReference>
<evidence type="ECO:0000256" key="3">
    <source>
        <dbReference type="ARBA" id="ARBA00022759"/>
    </source>
</evidence>
<dbReference type="PANTHER" id="PTHR33146">
    <property type="entry name" value="ENDONUCLEASE 4"/>
    <property type="match status" value="1"/>
</dbReference>
<evidence type="ECO:0000256" key="4">
    <source>
        <dbReference type="ARBA" id="ARBA00022801"/>
    </source>
</evidence>
<dbReference type="Pfam" id="PF02265">
    <property type="entry name" value="S1-P1_nuclease"/>
    <property type="match status" value="1"/>
</dbReference>
<evidence type="ECO:0000256" key="6">
    <source>
        <dbReference type="ARBA" id="ARBA00023180"/>
    </source>
</evidence>
<keyword evidence="4" id="KW-0378">Hydrolase</keyword>
<evidence type="ECO:0000256" key="5">
    <source>
        <dbReference type="ARBA" id="ARBA00023157"/>
    </source>
</evidence>
<protein>
    <submittedName>
        <fullName evidence="7">S1/P1 Nuclease</fullName>
    </submittedName>
</protein>
<dbReference type="GO" id="GO:0006308">
    <property type="term" value="P:DNA catabolic process"/>
    <property type="evidence" value="ECO:0007669"/>
    <property type="project" value="InterPro"/>
</dbReference>
<dbReference type="Proteomes" id="UP000462014">
    <property type="component" value="Unassembled WGS sequence"/>
</dbReference>
<dbReference type="InterPro" id="IPR003154">
    <property type="entry name" value="S1/P1nuclease"/>
</dbReference>
<dbReference type="AlphaFoldDB" id="A0A7K1SSS2"/>
<dbReference type="EMBL" id="WPIK01000001">
    <property type="protein sequence ID" value="MVN20150.1"/>
    <property type="molecule type" value="Genomic_DNA"/>
</dbReference>
<dbReference type="InterPro" id="IPR008947">
    <property type="entry name" value="PLipase_C/P1_nuclease_dom_sf"/>
</dbReference>
<keyword evidence="5" id="KW-1015">Disulfide bond</keyword>
<keyword evidence="2" id="KW-0479">Metal-binding</keyword>
<dbReference type="GO" id="GO:0003676">
    <property type="term" value="F:nucleic acid binding"/>
    <property type="evidence" value="ECO:0007669"/>
    <property type="project" value="InterPro"/>
</dbReference>
<keyword evidence="6" id="KW-0325">Glycoprotein</keyword>
<keyword evidence="1" id="KW-0540">Nuclease</keyword>
<reference evidence="7 8" key="1">
    <citation type="submission" date="2019-12" db="EMBL/GenBank/DDBJ databases">
        <title>Mucilaginibacter sp. HMF7410 genome sequencing and assembly.</title>
        <authorList>
            <person name="Kang H."/>
            <person name="Cha I."/>
            <person name="Kim H."/>
            <person name="Joh K."/>
        </authorList>
    </citation>
    <scope>NUCLEOTIDE SEQUENCE [LARGE SCALE GENOMIC DNA]</scope>
    <source>
        <strain evidence="7 8">HMF7410</strain>
    </source>
</reference>
<dbReference type="GO" id="GO:0016788">
    <property type="term" value="F:hydrolase activity, acting on ester bonds"/>
    <property type="evidence" value="ECO:0007669"/>
    <property type="project" value="InterPro"/>
</dbReference>
<evidence type="ECO:0000256" key="1">
    <source>
        <dbReference type="ARBA" id="ARBA00022722"/>
    </source>
</evidence>
<keyword evidence="8" id="KW-1185">Reference proteome</keyword>